<feature type="domain" description="Methionyl/Valyl/Leucyl/Isoleucyl-tRNA synthetase anticodon-binding" evidence="12">
    <location>
        <begin position="712"/>
        <end position="837"/>
    </location>
</feature>
<evidence type="ECO:0000256" key="7">
    <source>
        <dbReference type="ARBA" id="ARBA00023146"/>
    </source>
</evidence>
<dbReference type="Pfam" id="PF13603">
    <property type="entry name" value="tRNA-synt_1_2"/>
    <property type="match status" value="1"/>
</dbReference>
<evidence type="ECO:0000313" key="15">
    <source>
        <dbReference type="EMBL" id="AQS83449.1"/>
    </source>
</evidence>
<dbReference type="Gene3D" id="3.10.20.590">
    <property type="match status" value="1"/>
</dbReference>
<dbReference type="NCBIfam" id="TIGR00396">
    <property type="entry name" value="leuS_bact"/>
    <property type="match status" value="1"/>
</dbReference>
<dbReference type="GO" id="GO:0002161">
    <property type="term" value="F:aminoacyl-tRNA deacylase activity"/>
    <property type="evidence" value="ECO:0007669"/>
    <property type="project" value="InterPro"/>
</dbReference>
<dbReference type="Gene3D" id="1.10.730.10">
    <property type="entry name" value="Isoleucyl-tRNA Synthetase, Domain 1"/>
    <property type="match status" value="2"/>
</dbReference>
<evidence type="ECO:0000256" key="4">
    <source>
        <dbReference type="ARBA" id="ARBA00022741"/>
    </source>
</evidence>
<evidence type="ECO:0000256" key="5">
    <source>
        <dbReference type="ARBA" id="ARBA00022840"/>
    </source>
</evidence>
<evidence type="ECO:0000259" key="14">
    <source>
        <dbReference type="Pfam" id="PF13603"/>
    </source>
</evidence>
<dbReference type="GO" id="GO:0005524">
    <property type="term" value="F:ATP binding"/>
    <property type="evidence" value="ECO:0007669"/>
    <property type="project" value="UniProtKB-UniRule"/>
</dbReference>
<keyword evidence="4 9" id="KW-0547">Nucleotide-binding</keyword>
<feature type="short sequence motif" description="'HIGH' region" evidence="9">
    <location>
        <begin position="49"/>
        <end position="59"/>
    </location>
</feature>
<evidence type="ECO:0000259" key="12">
    <source>
        <dbReference type="Pfam" id="PF08264"/>
    </source>
</evidence>
<dbReference type="Pfam" id="PF08264">
    <property type="entry name" value="Anticodon_1"/>
    <property type="match status" value="1"/>
</dbReference>
<gene>
    <name evidence="9" type="primary">leuS</name>
    <name evidence="15" type="ORF">A0U92_00270</name>
</gene>
<dbReference type="Pfam" id="PF00133">
    <property type="entry name" value="tRNA-synt_1"/>
    <property type="match status" value="2"/>
</dbReference>
<keyword evidence="3 9" id="KW-0436">Ligase</keyword>
<keyword evidence="16" id="KW-1185">Reference proteome</keyword>
<dbReference type="CDD" id="cd00812">
    <property type="entry name" value="LeuRS_core"/>
    <property type="match status" value="1"/>
</dbReference>
<accession>A0A1U9KCJ0</accession>
<evidence type="ECO:0000256" key="8">
    <source>
        <dbReference type="ARBA" id="ARBA00047469"/>
    </source>
</evidence>
<dbReference type="InterPro" id="IPR025709">
    <property type="entry name" value="Leu_tRNA-synth_edit"/>
</dbReference>
<dbReference type="SUPFAM" id="SSF52374">
    <property type="entry name" value="Nucleotidylyl transferase"/>
    <property type="match status" value="1"/>
</dbReference>
<dbReference type="HAMAP" id="MF_00049_B">
    <property type="entry name" value="Leu_tRNA_synth_B"/>
    <property type="match status" value="1"/>
</dbReference>
<dbReference type="PANTHER" id="PTHR43740">
    <property type="entry name" value="LEUCYL-TRNA SYNTHETASE"/>
    <property type="match status" value="1"/>
</dbReference>
<reference evidence="15 16" key="1">
    <citation type="submission" date="2016-03" db="EMBL/GenBank/DDBJ databases">
        <title>Acetic acid bacteria sequencing.</title>
        <authorList>
            <person name="Brandt J."/>
            <person name="Jakob F."/>
            <person name="Vogel R.F."/>
        </authorList>
    </citation>
    <scope>NUCLEOTIDE SEQUENCE [LARGE SCALE GENOMIC DNA]</scope>
    <source>
        <strain evidence="15 16">TMW2.1153</strain>
    </source>
</reference>
<evidence type="ECO:0000256" key="9">
    <source>
        <dbReference type="HAMAP-Rule" id="MF_00049"/>
    </source>
</evidence>
<comment type="catalytic activity">
    <reaction evidence="8 9">
        <text>tRNA(Leu) + L-leucine + ATP = L-leucyl-tRNA(Leu) + AMP + diphosphate</text>
        <dbReference type="Rhea" id="RHEA:11688"/>
        <dbReference type="Rhea" id="RHEA-COMP:9613"/>
        <dbReference type="Rhea" id="RHEA-COMP:9622"/>
        <dbReference type="ChEBI" id="CHEBI:30616"/>
        <dbReference type="ChEBI" id="CHEBI:33019"/>
        <dbReference type="ChEBI" id="CHEBI:57427"/>
        <dbReference type="ChEBI" id="CHEBI:78442"/>
        <dbReference type="ChEBI" id="CHEBI:78494"/>
        <dbReference type="ChEBI" id="CHEBI:456215"/>
        <dbReference type="EC" id="6.1.1.4"/>
    </reaction>
</comment>
<dbReference type="CDD" id="cd07958">
    <property type="entry name" value="Anticodon_Ia_Leu_BEm"/>
    <property type="match status" value="1"/>
</dbReference>
<dbReference type="GO" id="GO:0006429">
    <property type="term" value="P:leucyl-tRNA aminoacylation"/>
    <property type="evidence" value="ECO:0007669"/>
    <property type="project" value="UniProtKB-UniRule"/>
</dbReference>
<dbReference type="InterPro" id="IPR014729">
    <property type="entry name" value="Rossmann-like_a/b/a_fold"/>
</dbReference>
<dbReference type="GO" id="GO:0005829">
    <property type="term" value="C:cytosol"/>
    <property type="evidence" value="ECO:0007669"/>
    <property type="project" value="TreeGrafter"/>
</dbReference>
<sequence length="875" mass="97231">MTVDDTPASYDFRSVETRWQQEWDREGVFTVPDVPPADKPKYYVLEMFPYPSGQLHMGHVRNYALGDVVARYKRARGFSVLHPMGWDAFGLPAENAARERGVHPKEWTLANIAAMRETLKRLGFSLNWDREIATCLPDYYGKQQKIFLDFLKAGLVDRRESWVNWDPIDNTVLANEQVVDGRGWRSGAPIEKKKLSQWFLKITQFAPDLLDSLKTLDRWPERVRTMQERWIGRSDGARLRFPLAHPPAGFNEDLNAVEVFTTRPDTLFGMSFLAIAADHPLAAKVAETNPDAAGFIAECRRMGTSVEAVETAEKRGFDTGLKVSHPFLPDATFPVWIANFVLMDYGTGALFGCPSGDQRDLDFAHKYNLPVVPVVLPAGETKDSFTITDKAWTGDGTMINSGFLDGRTTDEARKEAIQRLEGLGVGTGVVNWRLRDWGVSRQRYWGCPIPIIHCESCGAVPVPDEQLPVELPEDVTFDRPGNPLDHHPTWKHVDCPQCGRPATRETDTFDTFVDSSWYFARFTAPHATTPTNKAAADGWLAVDQYIGGIEHAILHLLYARFFTKAMKATGYLDVAEPFSGLFTQGMVNHESYKDVNGAWLYPEEVVRSGTGATHHETGEPVTIGRIEKMSKSKRNTVAPVAIIDRFGADTARWFVLSDSPPERDMEWTEAGVAGSGRFVQRLFRIVKQVAASCPVDAAPSAGDMPEAVDTLRRTTHRTIAAVTEALEAFTVNVAVARLHELTSALSDAEKKAGEDDMAFARREAARTLCLLAAPMMPHLAEELFATLEPGEGLVVQQAWPEALPELLAVTRVKMAVQIMGKLRGTIEAEPDEAADAVIARAEAEPNVARLLEGQRIVKRIHVPNRIVNFVVAKAG</sequence>
<dbReference type="Proteomes" id="UP000188937">
    <property type="component" value="Chromosome"/>
</dbReference>
<dbReference type="GO" id="GO:0004823">
    <property type="term" value="F:leucine-tRNA ligase activity"/>
    <property type="evidence" value="ECO:0007669"/>
    <property type="project" value="UniProtKB-UniRule"/>
</dbReference>
<dbReference type="EC" id="6.1.1.4" evidence="9"/>
<dbReference type="Gene3D" id="3.40.50.620">
    <property type="entry name" value="HUPs"/>
    <property type="match status" value="2"/>
</dbReference>
<dbReference type="PROSITE" id="PS00178">
    <property type="entry name" value="AA_TRNA_LIGASE_I"/>
    <property type="match status" value="1"/>
</dbReference>
<comment type="similarity">
    <text evidence="1 9 10">Belongs to the class-I aminoacyl-tRNA synthetase family.</text>
</comment>
<dbReference type="Gene3D" id="2.20.28.290">
    <property type="match status" value="1"/>
</dbReference>
<dbReference type="SUPFAM" id="SSF50677">
    <property type="entry name" value="ValRS/IleRS/LeuRS editing domain"/>
    <property type="match status" value="1"/>
</dbReference>
<dbReference type="PRINTS" id="PR00985">
    <property type="entry name" value="TRNASYNTHLEU"/>
</dbReference>
<feature type="binding site" evidence="9">
    <location>
        <position position="631"/>
    </location>
    <ligand>
        <name>ATP</name>
        <dbReference type="ChEBI" id="CHEBI:30616"/>
    </ligand>
</feature>
<dbReference type="STRING" id="435.A0U92_00270"/>
<keyword evidence="5 9" id="KW-0067">ATP-binding</keyword>
<keyword evidence="6 9" id="KW-0648">Protein biosynthesis</keyword>
<feature type="domain" description="Aminoacyl-tRNA synthetase class Ia" evidence="11">
    <location>
        <begin position="434"/>
        <end position="590"/>
    </location>
</feature>
<dbReference type="OrthoDB" id="9810365at2"/>
<dbReference type="InterPro" id="IPR002302">
    <property type="entry name" value="Leu-tRNA-ligase"/>
</dbReference>
<evidence type="ECO:0000259" key="13">
    <source>
        <dbReference type="Pfam" id="PF09334"/>
    </source>
</evidence>
<keyword evidence="7 9" id="KW-0030">Aminoacyl-tRNA synthetase</keyword>
<evidence type="ECO:0000256" key="1">
    <source>
        <dbReference type="ARBA" id="ARBA00005594"/>
    </source>
</evidence>
<dbReference type="InterPro" id="IPR015413">
    <property type="entry name" value="Methionyl/Leucyl_tRNA_Synth"/>
</dbReference>
<feature type="domain" description="Leucyl-tRNA synthetase editing" evidence="14">
    <location>
        <begin position="229"/>
        <end position="420"/>
    </location>
</feature>
<dbReference type="KEGG" id="aace:A0U92_00270"/>
<dbReference type="SUPFAM" id="SSF47323">
    <property type="entry name" value="Anticodon-binding domain of a subclass of class I aminoacyl-tRNA synthetases"/>
    <property type="match status" value="1"/>
</dbReference>
<keyword evidence="2 9" id="KW-0963">Cytoplasm</keyword>
<evidence type="ECO:0000313" key="16">
    <source>
        <dbReference type="Proteomes" id="UP000188937"/>
    </source>
</evidence>
<dbReference type="AlphaFoldDB" id="A0A1U9KCJ0"/>
<evidence type="ECO:0000256" key="6">
    <source>
        <dbReference type="ARBA" id="ARBA00022917"/>
    </source>
</evidence>
<dbReference type="InterPro" id="IPR009008">
    <property type="entry name" value="Val/Leu/Ile-tRNA-synth_edit"/>
</dbReference>
<dbReference type="InterPro" id="IPR009080">
    <property type="entry name" value="tRNAsynth_Ia_anticodon-bd"/>
</dbReference>
<dbReference type="EMBL" id="CP014692">
    <property type="protein sequence ID" value="AQS83449.1"/>
    <property type="molecule type" value="Genomic_DNA"/>
</dbReference>
<dbReference type="Gene3D" id="3.90.740.10">
    <property type="entry name" value="Valyl/Leucyl/Isoleucyl-tRNA synthetase, editing domain"/>
    <property type="match status" value="1"/>
</dbReference>
<organism evidence="15 16">
    <name type="scientific">Acetobacter aceti</name>
    <dbReference type="NCBI Taxonomy" id="435"/>
    <lineage>
        <taxon>Bacteria</taxon>
        <taxon>Pseudomonadati</taxon>
        <taxon>Pseudomonadota</taxon>
        <taxon>Alphaproteobacteria</taxon>
        <taxon>Acetobacterales</taxon>
        <taxon>Acetobacteraceae</taxon>
        <taxon>Acetobacter</taxon>
        <taxon>Acetobacter subgen. Acetobacter</taxon>
    </lineage>
</organism>
<dbReference type="Pfam" id="PF09334">
    <property type="entry name" value="tRNA-synt_1g"/>
    <property type="match status" value="1"/>
</dbReference>
<feature type="domain" description="Aminoacyl-tRNA synthetase class Ia" evidence="11">
    <location>
        <begin position="627"/>
        <end position="667"/>
    </location>
</feature>
<dbReference type="InterPro" id="IPR013155">
    <property type="entry name" value="M/V/L/I-tRNA-synth_anticd-bd"/>
</dbReference>
<dbReference type="InterPro" id="IPR002300">
    <property type="entry name" value="aa-tRNA-synth_Ia"/>
</dbReference>
<dbReference type="eggNOG" id="COG0495">
    <property type="taxonomic scope" value="Bacteria"/>
</dbReference>
<proteinExistence type="inferred from homology"/>
<evidence type="ECO:0000259" key="11">
    <source>
        <dbReference type="Pfam" id="PF00133"/>
    </source>
</evidence>
<feature type="domain" description="Methionyl/Leucyl tRNA synthetase" evidence="13">
    <location>
        <begin position="44"/>
        <end position="178"/>
    </location>
</feature>
<dbReference type="InterPro" id="IPR001412">
    <property type="entry name" value="aa-tRNA-synth_I_CS"/>
</dbReference>
<dbReference type="PANTHER" id="PTHR43740:SF2">
    <property type="entry name" value="LEUCINE--TRNA LIGASE, MITOCHONDRIAL"/>
    <property type="match status" value="1"/>
</dbReference>
<dbReference type="FunFam" id="1.10.730.10:FF:000002">
    <property type="entry name" value="Leucine--tRNA ligase"/>
    <property type="match status" value="1"/>
</dbReference>
<evidence type="ECO:0000256" key="3">
    <source>
        <dbReference type="ARBA" id="ARBA00022598"/>
    </source>
</evidence>
<dbReference type="RefSeq" id="WP_077811483.1">
    <property type="nucleotide sequence ID" value="NZ_CP014692.1"/>
</dbReference>
<evidence type="ECO:0000256" key="10">
    <source>
        <dbReference type="RuleBase" id="RU363035"/>
    </source>
</evidence>
<feature type="short sequence motif" description="'KMSKS' region" evidence="9">
    <location>
        <begin position="628"/>
        <end position="632"/>
    </location>
</feature>
<evidence type="ECO:0000256" key="2">
    <source>
        <dbReference type="ARBA" id="ARBA00022490"/>
    </source>
</evidence>
<comment type="subcellular location">
    <subcellularLocation>
        <location evidence="9">Cytoplasm</location>
    </subcellularLocation>
</comment>
<protein>
    <recommendedName>
        <fullName evidence="9">Leucine--tRNA ligase</fullName>
        <ecNumber evidence="9">6.1.1.4</ecNumber>
    </recommendedName>
    <alternativeName>
        <fullName evidence="9">Leucyl-tRNA synthetase</fullName>
        <shortName evidence="9">LeuRS</shortName>
    </alternativeName>
</protein>
<name>A0A1U9KCJ0_ACEAC</name>